<dbReference type="Proteomes" id="UP000218334">
    <property type="component" value="Unassembled WGS sequence"/>
</dbReference>
<protein>
    <submittedName>
        <fullName evidence="2">Uncharacterized protein</fullName>
    </submittedName>
</protein>
<dbReference type="EMBL" id="KZ293415">
    <property type="protein sequence ID" value="PBK78248.1"/>
    <property type="molecule type" value="Genomic_DNA"/>
</dbReference>
<evidence type="ECO:0000313" key="3">
    <source>
        <dbReference type="Proteomes" id="UP000218334"/>
    </source>
</evidence>
<gene>
    <name evidence="2" type="ORF">ARMSODRAFT_947125</name>
</gene>
<sequence length="72" mass="7911">MRIVYPSFCIQIPLGSESPSSLSTVKETPKSPASNFRPSGATAFSYNLFDIRQGLGFQFTTSLCIVSFLYHA</sequence>
<feature type="region of interest" description="Disordered" evidence="1">
    <location>
        <begin position="15"/>
        <end position="36"/>
    </location>
</feature>
<evidence type="ECO:0000313" key="2">
    <source>
        <dbReference type="EMBL" id="PBK78248.1"/>
    </source>
</evidence>
<organism evidence="2 3">
    <name type="scientific">Armillaria solidipes</name>
    <dbReference type="NCBI Taxonomy" id="1076256"/>
    <lineage>
        <taxon>Eukaryota</taxon>
        <taxon>Fungi</taxon>
        <taxon>Dikarya</taxon>
        <taxon>Basidiomycota</taxon>
        <taxon>Agaricomycotina</taxon>
        <taxon>Agaricomycetes</taxon>
        <taxon>Agaricomycetidae</taxon>
        <taxon>Agaricales</taxon>
        <taxon>Marasmiineae</taxon>
        <taxon>Physalacriaceae</taxon>
        <taxon>Armillaria</taxon>
    </lineage>
</organism>
<feature type="compositionally biased region" description="Polar residues" evidence="1">
    <location>
        <begin position="17"/>
        <end position="36"/>
    </location>
</feature>
<proteinExistence type="predicted"/>
<reference evidence="3" key="1">
    <citation type="journal article" date="2017" name="Nat. Ecol. Evol.">
        <title>Genome expansion and lineage-specific genetic innovations in the forest pathogenic fungi Armillaria.</title>
        <authorList>
            <person name="Sipos G."/>
            <person name="Prasanna A.N."/>
            <person name="Walter M.C."/>
            <person name="O'Connor E."/>
            <person name="Balint B."/>
            <person name="Krizsan K."/>
            <person name="Kiss B."/>
            <person name="Hess J."/>
            <person name="Varga T."/>
            <person name="Slot J."/>
            <person name="Riley R."/>
            <person name="Boka B."/>
            <person name="Rigling D."/>
            <person name="Barry K."/>
            <person name="Lee J."/>
            <person name="Mihaltcheva S."/>
            <person name="LaButti K."/>
            <person name="Lipzen A."/>
            <person name="Waldron R."/>
            <person name="Moloney N.M."/>
            <person name="Sperisen C."/>
            <person name="Kredics L."/>
            <person name="Vagvoelgyi C."/>
            <person name="Patrignani A."/>
            <person name="Fitzpatrick D."/>
            <person name="Nagy I."/>
            <person name="Doyle S."/>
            <person name="Anderson J.B."/>
            <person name="Grigoriev I.V."/>
            <person name="Gueldener U."/>
            <person name="Muensterkoetter M."/>
            <person name="Nagy L.G."/>
        </authorList>
    </citation>
    <scope>NUCLEOTIDE SEQUENCE [LARGE SCALE GENOMIC DNA]</scope>
    <source>
        <strain evidence="3">28-4</strain>
    </source>
</reference>
<dbReference type="AlphaFoldDB" id="A0A2H3CIM9"/>
<keyword evidence="3" id="KW-1185">Reference proteome</keyword>
<evidence type="ECO:0000256" key="1">
    <source>
        <dbReference type="SAM" id="MobiDB-lite"/>
    </source>
</evidence>
<name>A0A2H3CIM9_9AGAR</name>
<accession>A0A2H3CIM9</accession>